<feature type="chain" id="PRO_5014390407" evidence="1">
    <location>
        <begin position="26"/>
        <end position="107"/>
    </location>
</feature>
<name>A0A2J7THS4_METSI</name>
<proteinExistence type="predicted"/>
<evidence type="ECO:0000313" key="3">
    <source>
        <dbReference type="Proteomes" id="UP000236286"/>
    </source>
</evidence>
<evidence type="ECO:0000256" key="1">
    <source>
        <dbReference type="SAM" id="SignalP"/>
    </source>
</evidence>
<accession>A0A2J7THS4</accession>
<comment type="caution">
    <text evidence="2">The sequence shown here is derived from an EMBL/GenBank/DDBJ whole genome shotgun (WGS) entry which is preliminary data.</text>
</comment>
<keyword evidence="1" id="KW-0732">Signal</keyword>
<evidence type="ECO:0000313" key="2">
    <source>
        <dbReference type="EMBL" id="PNG26324.1"/>
    </source>
</evidence>
<dbReference type="AlphaFoldDB" id="A0A2J7THS4"/>
<organism evidence="2 3">
    <name type="scientific">Methylocella silvestris</name>
    <dbReference type="NCBI Taxonomy" id="199596"/>
    <lineage>
        <taxon>Bacteria</taxon>
        <taxon>Pseudomonadati</taxon>
        <taxon>Pseudomonadota</taxon>
        <taxon>Alphaproteobacteria</taxon>
        <taxon>Hyphomicrobiales</taxon>
        <taxon>Beijerinckiaceae</taxon>
        <taxon>Methylocella</taxon>
    </lineage>
</organism>
<feature type="signal peptide" evidence="1">
    <location>
        <begin position="1"/>
        <end position="25"/>
    </location>
</feature>
<gene>
    <name evidence="2" type="ORF">CR492_09425</name>
</gene>
<dbReference type="Proteomes" id="UP000236286">
    <property type="component" value="Unassembled WGS sequence"/>
</dbReference>
<reference evidence="2 3" key="1">
    <citation type="submission" date="2017-10" db="EMBL/GenBank/DDBJ databases">
        <title>Genome announcement of Methylocella silvestris TVC from permafrost.</title>
        <authorList>
            <person name="Wang J."/>
            <person name="Geng K."/>
            <person name="Ul-Haque F."/>
            <person name="Crombie A.T."/>
            <person name="Street L.E."/>
            <person name="Wookey P.A."/>
            <person name="Murrell J.C."/>
            <person name="Pratscher J."/>
        </authorList>
    </citation>
    <scope>NUCLEOTIDE SEQUENCE [LARGE SCALE GENOMIC DNA]</scope>
    <source>
        <strain evidence="2 3">TVC</strain>
    </source>
</reference>
<protein>
    <submittedName>
        <fullName evidence="2">Uncharacterized protein</fullName>
    </submittedName>
</protein>
<dbReference type="EMBL" id="PDZR01000008">
    <property type="protein sequence ID" value="PNG26324.1"/>
    <property type="molecule type" value="Genomic_DNA"/>
</dbReference>
<sequence>MLRWSRHITSYAALILCAGSIFARAEPAAAPAIEPTLYQFGRGHKDCIEWTDGCAICNRTSRTPRPDRPWSRRPGFKLACSTPGIACLPSATTCSRKADEPSAPRSR</sequence>